<evidence type="ECO:0000313" key="2">
    <source>
        <dbReference type="Proteomes" id="UP000244377"/>
    </source>
</evidence>
<organism evidence="1 2">
    <name type="scientific">Pectobacterium phage POP72</name>
    <dbReference type="NCBI Taxonomy" id="1965269"/>
    <lineage>
        <taxon>Viruses</taxon>
        <taxon>Duplodnaviria</taxon>
        <taxon>Heunggongvirae</taxon>
        <taxon>Uroviricota</taxon>
        <taxon>Caudoviricetes</taxon>
        <taxon>Autographivirales</taxon>
        <taxon>Autosignataviridae</taxon>
        <taxon>Molineuxvirinae</taxon>
        <taxon>Axomammavirus</taxon>
        <taxon>Axomammavirus PP1</taxon>
    </lineage>
</organism>
<evidence type="ECO:0008006" key="3">
    <source>
        <dbReference type="Google" id="ProtNLM"/>
    </source>
</evidence>
<evidence type="ECO:0000313" key="1">
    <source>
        <dbReference type="EMBL" id="ARB10967.1"/>
    </source>
</evidence>
<dbReference type="PROSITE" id="PS51257">
    <property type="entry name" value="PROKAR_LIPOPROTEIN"/>
    <property type="match status" value="1"/>
</dbReference>
<protein>
    <recommendedName>
        <fullName evidence="3">Lipoprotein</fullName>
    </recommendedName>
</protein>
<gene>
    <name evidence="1" type="ORF">POP72_051</name>
</gene>
<sequence>MRKIILALALCFSLSGCIVIYDSENVEVTTDQQYKIGL</sequence>
<accession>A0A2R2V0W1</accession>
<reference evidence="1 2" key="1">
    <citation type="submission" date="2017-03" db="EMBL/GenBank/DDBJ databases">
        <authorList>
            <person name="Afonso C.L."/>
            <person name="Miller P.J."/>
            <person name="Scott M.A."/>
            <person name="Spackman E."/>
            <person name="Goraichik I."/>
            <person name="Dimitrov K.M."/>
            <person name="Suarez D.L."/>
            <person name="Swayne D.E."/>
        </authorList>
    </citation>
    <scope>NUCLEOTIDE SEQUENCE [LARGE SCALE GENOMIC DNA]</scope>
</reference>
<name>A0A2R2V0W1_9CAUD</name>
<proteinExistence type="predicted"/>
<dbReference type="EMBL" id="KY744566">
    <property type="protein sequence ID" value="ARB10967.1"/>
    <property type="molecule type" value="Genomic_DNA"/>
</dbReference>
<dbReference type="Proteomes" id="UP000244377">
    <property type="component" value="Genome"/>
</dbReference>